<protein>
    <recommendedName>
        <fullName evidence="3">Lipoprotein</fullName>
    </recommendedName>
</protein>
<dbReference type="AlphaFoldDB" id="A0A643FJD4"/>
<dbReference type="RefSeq" id="WP_150992799.1">
    <property type="nucleotide sequence ID" value="NZ_CP062806.1"/>
</dbReference>
<evidence type="ECO:0008006" key="3">
    <source>
        <dbReference type="Google" id="ProtNLM"/>
    </source>
</evidence>
<keyword evidence="1" id="KW-0614">Plasmid</keyword>
<gene>
    <name evidence="1" type="ORF">F7R26_038005</name>
</gene>
<reference evidence="1 2" key="1">
    <citation type="submission" date="2020-10" db="EMBL/GenBank/DDBJ databases">
        <title>Complete genome sequence of Cupriavidus basilensis CCUG 49340T.</title>
        <authorList>
            <person name="Salva-Serra F."/>
            <person name="Donoso R.A."/>
            <person name="Cho K.H."/>
            <person name="Yoo J.A."/>
            <person name="Lee K."/>
            <person name="Yoon S.-H."/>
            <person name="Perez-Pantoja D."/>
            <person name="Moore E.R.B."/>
        </authorList>
    </citation>
    <scope>NUCLEOTIDE SEQUENCE [LARGE SCALE GENOMIC DNA]</scope>
    <source>
        <strain evidence="2">CCUG 49340</strain>
        <plasmid evidence="1 2">pRK1-2</plasmid>
    </source>
</reference>
<accession>A0A643FJD4</accession>
<evidence type="ECO:0000313" key="2">
    <source>
        <dbReference type="Proteomes" id="UP000397656"/>
    </source>
</evidence>
<dbReference type="PROSITE" id="PS51257">
    <property type="entry name" value="PROKAR_LIPOPROTEIN"/>
    <property type="match status" value="1"/>
</dbReference>
<geneLocation type="plasmid" evidence="1 2">
    <name>pRK1-2</name>
</geneLocation>
<evidence type="ECO:0000313" key="1">
    <source>
        <dbReference type="EMBL" id="QOT82081.1"/>
    </source>
</evidence>
<proteinExistence type="predicted"/>
<sequence>MRHHKSQRATLPLALSGVVLLSACTSLINPKDPEALGAVGSYAQMRVEAEGLRAFDTEKKCLAEYSTARTAINGDISTLQVYVNGVADALWGYVELPRTKITQTTFDKYNAFSACASVKTSTLAPVVAMGVEIGTEVVGELIKLNQDRRKKTAEVLNGTLEEAKLPM</sequence>
<dbReference type="GeneID" id="98406768"/>
<organism evidence="1 2">
    <name type="scientific">Cupriavidus basilensis</name>
    <dbReference type="NCBI Taxonomy" id="68895"/>
    <lineage>
        <taxon>Bacteria</taxon>
        <taxon>Pseudomonadati</taxon>
        <taxon>Pseudomonadota</taxon>
        <taxon>Betaproteobacteria</taxon>
        <taxon>Burkholderiales</taxon>
        <taxon>Burkholderiaceae</taxon>
        <taxon>Cupriavidus</taxon>
    </lineage>
</organism>
<dbReference type="EMBL" id="CP062806">
    <property type="protein sequence ID" value="QOT82081.1"/>
    <property type="molecule type" value="Genomic_DNA"/>
</dbReference>
<name>A0A643FJD4_9BURK</name>
<dbReference type="Proteomes" id="UP000397656">
    <property type="component" value="Plasmid pRK1-2"/>
</dbReference>